<dbReference type="OrthoDB" id="9902261at2"/>
<name>A0A2N9YAM6_9GAMM</name>
<dbReference type="EMBL" id="CP018889">
    <property type="protein sequence ID" value="AUI67502.2"/>
    <property type="molecule type" value="Genomic_DNA"/>
</dbReference>
<protein>
    <submittedName>
        <fullName evidence="1">Uncharacterized protein</fullName>
    </submittedName>
</protein>
<sequence>MFIPVLLLGNMALITGIVNYLNPQQRLVKEKSLISSVQAEMAPVVNRPVGLQTDSRLLLPPQTPITQHATAFQTTPLEQQTYNKHILLHFQRDQALLTSTESLQLKTVLKQLIIRPAQRIQIVYGTDYADGSPVVLSTQTPKLRAHYIARFIHPYTEKVMMVYRPSLPEGTVIIEFLPAS</sequence>
<keyword evidence="2" id="KW-1185">Reference proteome</keyword>
<proteinExistence type="predicted"/>
<evidence type="ECO:0000313" key="1">
    <source>
        <dbReference type="EMBL" id="AUI67502.2"/>
    </source>
</evidence>
<accession>A0A2N9YAM6</accession>
<gene>
    <name evidence="1" type="ORF">BLE401_01520</name>
</gene>
<dbReference type="RefSeq" id="WP_145917053.1">
    <property type="nucleotide sequence ID" value="NZ_CP012373.2"/>
</dbReference>
<dbReference type="Proteomes" id="UP000234271">
    <property type="component" value="Chromosome"/>
</dbReference>
<evidence type="ECO:0000313" key="2">
    <source>
        <dbReference type="Proteomes" id="UP000234271"/>
    </source>
</evidence>
<dbReference type="STRING" id="288004.AL038_04485"/>
<dbReference type="AlphaFoldDB" id="A0A2N9YAM6"/>
<reference evidence="2" key="1">
    <citation type="submission" date="2016-12" db="EMBL/GenBank/DDBJ databases">
        <title>Complete Genome Sequence of Beggiatoa leptomitiformis D-401.</title>
        <authorList>
            <person name="Fomenkov A."/>
            <person name="Vincze T."/>
            <person name="Grabovich M."/>
            <person name="Anton B.P."/>
            <person name="Dubinina G."/>
            <person name="Orlova M."/>
            <person name="Belousova E."/>
            <person name="Roberts R.J."/>
        </authorList>
    </citation>
    <scope>NUCLEOTIDE SEQUENCE [LARGE SCALE GENOMIC DNA]</scope>
    <source>
        <strain evidence="2">D-401</strain>
    </source>
</reference>
<organism evidence="1 2">
    <name type="scientific">Beggiatoa leptomitoformis</name>
    <dbReference type="NCBI Taxonomy" id="288004"/>
    <lineage>
        <taxon>Bacteria</taxon>
        <taxon>Pseudomonadati</taxon>
        <taxon>Pseudomonadota</taxon>
        <taxon>Gammaproteobacteria</taxon>
        <taxon>Thiotrichales</taxon>
        <taxon>Thiotrichaceae</taxon>
        <taxon>Beggiatoa</taxon>
    </lineage>
</organism>